<evidence type="ECO:0000256" key="1">
    <source>
        <dbReference type="ARBA" id="ARBA00004875"/>
    </source>
</evidence>
<dbReference type="AlphaFoldDB" id="A0A8R1DU16"/>
<dbReference type="GO" id="GO:0046316">
    <property type="term" value="F:gluconokinase activity"/>
    <property type="evidence" value="ECO:0007669"/>
    <property type="project" value="UniProtKB-EC"/>
</dbReference>
<sequence>MSSVDTIFIMGVSGCGKSTIGSSLASKLGWQFQDGDSFHPPANIEKMSSGIALTDADRLPWLETINAFARTNRRHVIACSSLKKSYREVLSGGGLSATFFLLNVERQVAHSLDVNFTALFTIFFSCCRKILATRLSSRPGHFMSPTLLDSQLVTLEMPKSDENNVIVVDANVFDVDHITNDILKELSREKIH</sequence>
<keyword evidence="4 9" id="KW-0808">Transferase</keyword>
<reference evidence="10" key="2">
    <citation type="submission" date="2022-06" db="UniProtKB">
        <authorList>
            <consortium name="EnsemblMetazoa"/>
        </authorList>
    </citation>
    <scope>IDENTIFICATION</scope>
    <source>
        <strain evidence="10">DF5081</strain>
    </source>
</reference>
<evidence type="ECO:0000313" key="11">
    <source>
        <dbReference type="Proteomes" id="UP000005237"/>
    </source>
</evidence>
<dbReference type="Gene3D" id="3.40.50.300">
    <property type="entry name" value="P-loop containing nucleotide triphosphate hydrolases"/>
    <property type="match status" value="1"/>
</dbReference>
<name>A0A8R1DU16_CAEJA</name>
<evidence type="ECO:0000313" key="10">
    <source>
        <dbReference type="EnsemblMetazoa" id="CJA12219.1"/>
    </source>
</evidence>
<keyword evidence="7 9" id="KW-0067">ATP-binding</keyword>
<dbReference type="InterPro" id="IPR027417">
    <property type="entry name" value="P-loop_NTPase"/>
</dbReference>
<dbReference type="PANTHER" id="PTHR43442">
    <property type="entry name" value="GLUCONOKINASE-RELATED"/>
    <property type="match status" value="1"/>
</dbReference>
<organism evidence="10 11">
    <name type="scientific">Caenorhabditis japonica</name>
    <dbReference type="NCBI Taxonomy" id="281687"/>
    <lineage>
        <taxon>Eukaryota</taxon>
        <taxon>Metazoa</taxon>
        <taxon>Ecdysozoa</taxon>
        <taxon>Nematoda</taxon>
        <taxon>Chromadorea</taxon>
        <taxon>Rhabditida</taxon>
        <taxon>Rhabditina</taxon>
        <taxon>Rhabditomorpha</taxon>
        <taxon>Rhabditoidea</taxon>
        <taxon>Rhabditidae</taxon>
        <taxon>Peloderinae</taxon>
        <taxon>Caenorhabditis</taxon>
    </lineage>
</organism>
<dbReference type="OMA" id="YEGDDYH"/>
<dbReference type="PANTHER" id="PTHR43442:SF3">
    <property type="entry name" value="GLUCONOKINASE-RELATED"/>
    <property type="match status" value="1"/>
</dbReference>
<evidence type="ECO:0000256" key="6">
    <source>
        <dbReference type="ARBA" id="ARBA00022777"/>
    </source>
</evidence>
<evidence type="ECO:0000256" key="3">
    <source>
        <dbReference type="ARBA" id="ARBA00012054"/>
    </source>
</evidence>
<evidence type="ECO:0000256" key="9">
    <source>
        <dbReference type="RuleBase" id="RU363066"/>
    </source>
</evidence>
<dbReference type="GO" id="GO:0005737">
    <property type="term" value="C:cytoplasm"/>
    <property type="evidence" value="ECO:0007669"/>
    <property type="project" value="TreeGrafter"/>
</dbReference>
<keyword evidence="11" id="KW-1185">Reference proteome</keyword>
<dbReference type="EnsemblMetazoa" id="CJA12219.1">
    <property type="protein sequence ID" value="CJA12219.1"/>
    <property type="gene ID" value="WBGene00131423"/>
</dbReference>
<dbReference type="InterPro" id="IPR031322">
    <property type="entry name" value="Shikimate/glucono_kinase"/>
</dbReference>
<evidence type="ECO:0000256" key="8">
    <source>
        <dbReference type="ARBA" id="ARBA00048090"/>
    </source>
</evidence>
<evidence type="ECO:0000256" key="5">
    <source>
        <dbReference type="ARBA" id="ARBA00022741"/>
    </source>
</evidence>
<keyword evidence="5 9" id="KW-0547">Nucleotide-binding</keyword>
<proteinExistence type="inferred from homology"/>
<evidence type="ECO:0000256" key="4">
    <source>
        <dbReference type="ARBA" id="ARBA00022679"/>
    </source>
</evidence>
<dbReference type="GO" id="GO:0005975">
    <property type="term" value="P:carbohydrate metabolic process"/>
    <property type="evidence" value="ECO:0007669"/>
    <property type="project" value="InterPro"/>
</dbReference>
<keyword evidence="6 9" id="KW-0418">Kinase</keyword>
<dbReference type="SUPFAM" id="SSF52540">
    <property type="entry name" value="P-loop containing nucleoside triphosphate hydrolases"/>
    <property type="match status" value="1"/>
</dbReference>
<dbReference type="Pfam" id="PF01202">
    <property type="entry name" value="SKI"/>
    <property type="match status" value="1"/>
</dbReference>
<accession>A0A8R1DU16</accession>
<dbReference type="NCBIfam" id="TIGR01313">
    <property type="entry name" value="therm_gnt_kin"/>
    <property type="match status" value="1"/>
</dbReference>
<dbReference type="EC" id="2.7.1.12" evidence="3 9"/>
<dbReference type="CDD" id="cd02021">
    <property type="entry name" value="GntK"/>
    <property type="match status" value="1"/>
</dbReference>
<comment type="similarity">
    <text evidence="2 9">Belongs to the gluconokinase GntK/GntV family.</text>
</comment>
<dbReference type="Proteomes" id="UP000005237">
    <property type="component" value="Unassembled WGS sequence"/>
</dbReference>
<comment type="pathway">
    <text evidence="1 9">Carbohydrate acid metabolism; D-gluconate degradation.</text>
</comment>
<evidence type="ECO:0000256" key="2">
    <source>
        <dbReference type="ARBA" id="ARBA00008420"/>
    </source>
</evidence>
<dbReference type="InterPro" id="IPR006001">
    <property type="entry name" value="Therm_gnt_kin"/>
</dbReference>
<comment type="catalytic activity">
    <reaction evidence="8 9">
        <text>D-gluconate + ATP = 6-phospho-D-gluconate + ADP + H(+)</text>
        <dbReference type="Rhea" id="RHEA:19433"/>
        <dbReference type="ChEBI" id="CHEBI:15378"/>
        <dbReference type="ChEBI" id="CHEBI:18391"/>
        <dbReference type="ChEBI" id="CHEBI:30616"/>
        <dbReference type="ChEBI" id="CHEBI:58759"/>
        <dbReference type="ChEBI" id="CHEBI:456216"/>
        <dbReference type="EC" id="2.7.1.12"/>
    </reaction>
</comment>
<dbReference type="GO" id="GO:0005524">
    <property type="term" value="F:ATP binding"/>
    <property type="evidence" value="ECO:0007669"/>
    <property type="project" value="UniProtKB-KW"/>
</dbReference>
<evidence type="ECO:0000256" key="7">
    <source>
        <dbReference type="ARBA" id="ARBA00022840"/>
    </source>
</evidence>
<protein>
    <recommendedName>
        <fullName evidence="3 9">Gluconokinase</fullName>
        <ecNumber evidence="3 9">2.7.1.12</ecNumber>
    </recommendedName>
</protein>
<reference evidence="11" key="1">
    <citation type="submission" date="2010-08" db="EMBL/GenBank/DDBJ databases">
        <authorList>
            <consortium name="Caenorhabditis japonica Sequencing Consortium"/>
            <person name="Wilson R.K."/>
        </authorList>
    </citation>
    <scope>NUCLEOTIDE SEQUENCE [LARGE SCALE GENOMIC DNA]</scope>
    <source>
        <strain evidence="11">DF5081</strain>
    </source>
</reference>